<dbReference type="InterPro" id="IPR005829">
    <property type="entry name" value="Sugar_transporter_CS"/>
</dbReference>
<evidence type="ECO:0000256" key="3">
    <source>
        <dbReference type="ARBA" id="ARBA00022448"/>
    </source>
</evidence>
<evidence type="ECO:0000256" key="6">
    <source>
        <dbReference type="ARBA" id="ARBA00022989"/>
    </source>
</evidence>
<evidence type="ECO:0000256" key="1">
    <source>
        <dbReference type="ARBA" id="ARBA00004651"/>
    </source>
</evidence>
<dbReference type="PROSITE" id="PS00217">
    <property type="entry name" value="SUGAR_TRANSPORT_2"/>
    <property type="match status" value="1"/>
</dbReference>
<dbReference type="Proteomes" id="UP001500166">
    <property type="component" value="Unassembled WGS sequence"/>
</dbReference>
<dbReference type="NCBIfam" id="TIGR00879">
    <property type="entry name" value="SP"/>
    <property type="match status" value="1"/>
</dbReference>
<feature type="transmembrane region" description="Helical" evidence="9">
    <location>
        <begin position="112"/>
        <end position="133"/>
    </location>
</feature>
<organism evidence="11 12">
    <name type="scientific">Kocuria atrinae</name>
    <dbReference type="NCBI Taxonomy" id="592377"/>
    <lineage>
        <taxon>Bacteria</taxon>
        <taxon>Bacillati</taxon>
        <taxon>Actinomycetota</taxon>
        <taxon>Actinomycetes</taxon>
        <taxon>Micrococcales</taxon>
        <taxon>Micrococcaceae</taxon>
        <taxon>Kocuria</taxon>
    </lineage>
</organism>
<dbReference type="PROSITE" id="PS50850">
    <property type="entry name" value="MFS"/>
    <property type="match status" value="1"/>
</dbReference>
<feature type="transmembrane region" description="Helical" evidence="9">
    <location>
        <begin position="308"/>
        <end position="329"/>
    </location>
</feature>
<feature type="transmembrane region" description="Helical" evidence="9">
    <location>
        <begin position="336"/>
        <end position="360"/>
    </location>
</feature>
<feature type="transmembrane region" description="Helical" evidence="9">
    <location>
        <begin position="410"/>
        <end position="430"/>
    </location>
</feature>
<comment type="similarity">
    <text evidence="2 8">Belongs to the major facilitator superfamily. Sugar transporter (TC 2.A.1.1) family.</text>
</comment>
<reference evidence="11 12" key="1">
    <citation type="journal article" date="2019" name="Int. J. Syst. Evol. Microbiol.">
        <title>The Global Catalogue of Microorganisms (GCM) 10K type strain sequencing project: providing services to taxonomists for standard genome sequencing and annotation.</title>
        <authorList>
            <consortium name="The Broad Institute Genomics Platform"/>
            <consortium name="The Broad Institute Genome Sequencing Center for Infectious Disease"/>
            <person name="Wu L."/>
            <person name="Ma J."/>
        </authorList>
    </citation>
    <scope>NUCLEOTIDE SEQUENCE [LARGE SCALE GENOMIC DNA]</scope>
    <source>
        <strain evidence="11 12">JCM 15914</strain>
    </source>
</reference>
<dbReference type="InterPro" id="IPR047984">
    <property type="entry name" value="XylE-like"/>
</dbReference>
<feature type="transmembrane region" description="Helical" evidence="9">
    <location>
        <begin position="145"/>
        <end position="167"/>
    </location>
</feature>
<dbReference type="PRINTS" id="PR00171">
    <property type="entry name" value="SUGRTRNSPORT"/>
</dbReference>
<keyword evidence="5 9" id="KW-0812">Transmembrane</keyword>
<protein>
    <submittedName>
        <fullName evidence="11">Sugar porter family MFS transporter</fullName>
    </submittedName>
</protein>
<evidence type="ECO:0000256" key="5">
    <source>
        <dbReference type="ARBA" id="ARBA00022692"/>
    </source>
</evidence>
<evidence type="ECO:0000256" key="4">
    <source>
        <dbReference type="ARBA" id="ARBA00022475"/>
    </source>
</evidence>
<keyword evidence="3 8" id="KW-0813">Transport</keyword>
<keyword evidence="12" id="KW-1185">Reference proteome</keyword>
<comment type="caution">
    <text evidence="11">The sequence shown here is derived from an EMBL/GenBank/DDBJ whole genome shotgun (WGS) entry which is preliminary data.</text>
</comment>
<feature type="transmembrane region" description="Helical" evidence="9">
    <location>
        <begin position="442"/>
        <end position="460"/>
    </location>
</feature>
<feature type="transmembrane region" description="Helical" evidence="9">
    <location>
        <begin position="87"/>
        <end position="106"/>
    </location>
</feature>
<dbReference type="PANTHER" id="PTHR48020">
    <property type="entry name" value="PROTON MYO-INOSITOL COTRANSPORTER"/>
    <property type="match status" value="1"/>
</dbReference>
<dbReference type="InterPro" id="IPR003663">
    <property type="entry name" value="Sugar/inositol_transpt"/>
</dbReference>
<feature type="transmembrane region" description="Helical" evidence="9">
    <location>
        <begin position="14"/>
        <end position="34"/>
    </location>
</feature>
<keyword evidence="6 9" id="KW-1133">Transmembrane helix</keyword>
<accession>A0ABN2XNN4</accession>
<dbReference type="CDD" id="cd17359">
    <property type="entry name" value="MFS_XylE_like"/>
    <property type="match status" value="1"/>
</dbReference>
<dbReference type="Pfam" id="PF00083">
    <property type="entry name" value="Sugar_tr"/>
    <property type="match status" value="1"/>
</dbReference>
<dbReference type="EMBL" id="BAAAQA010000012">
    <property type="protein sequence ID" value="GAA2114162.1"/>
    <property type="molecule type" value="Genomic_DNA"/>
</dbReference>
<comment type="subcellular location">
    <subcellularLocation>
        <location evidence="1">Cell membrane</location>
        <topology evidence="1">Multi-pass membrane protein</topology>
    </subcellularLocation>
</comment>
<evidence type="ECO:0000256" key="8">
    <source>
        <dbReference type="RuleBase" id="RU003346"/>
    </source>
</evidence>
<gene>
    <name evidence="11" type="ORF">GCM10009824_11220</name>
</gene>
<feature type="transmembrane region" description="Helical" evidence="9">
    <location>
        <begin position="270"/>
        <end position="293"/>
    </location>
</feature>
<proteinExistence type="inferred from homology"/>
<name>A0ABN2XNN4_9MICC</name>
<feature type="domain" description="Major facilitator superfamily (MFS) profile" evidence="10">
    <location>
        <begin position="21"/>
        <end position="464"/>
    </location>
</feature>
<evidence type="ECO:0000313" key="12">
    <source>
        <dbReference type="Proteomes" id="UP001500166"/>
    </source>
</evidence>
<dbReference type="InterPro" id="IPR020846">
    <property type="entry name" value="MFS_dom"/>
</dbReference>
<keyword evidence="4" id="KW-1003">Cell membrane</keyword>
<evidence type="ECO:0000259" key="10">
    <source>
        <dbReference type="PROSITE" id="PS50850"/>
    </source>
</evidence>
<sequence>MLTATPATSNDGRISARLIGIAMVAALGGFLFGYDSAIINGTVDAVREQFGLGSALIGFTVSCALLGAAVGAWFAGVCAERYGRVRTMLIASFLLTISALGSGLAFGVWDLIWWRFVGGVGVGFASVIAPAYIAEIAPSRQRGRLATLQQLSLVVGIFLAFLASAFIVWDTGGAAEAGWFGLDSWRWMFLSELVPALLYGLLAARLPESPRYLVEKQRDDEARKVLTHVVGLAPGSETDTKVEEIRHTVHTERRQRFRDLLGSRFNFHPLVWVGIILSVFQQFVGINVIFYYSTTLWKSVGFQESDSFLISVITSVTNIVATIIAISLIDVLGRKTLLLIGSAIMTVSLGTMAVAFAQAVSVNGELQLPGSWGMIALVAANLFVVGFGASWGPIVWVLLGEMFPNSIRALALGVGGAAQWIANFVVSTTFPTLADAGLQVAYGIYAAFALLSLLFVWRYVRETNGRQLEQMTL</sequence>
<evidence type="ECO:0000256" key="9">
    <source>
        <dbReference type="SAM" id="Phobius"/>
    </source>
</evidence>
<dbReference type="InterPro" id="IPR036259">
    <property type="entry name" value="MFS_trans_sf"/>
</dbReference>
<evidence type="ECO:0000313" key="11">
    <source>
        <dbReference type="EMBL" id="GAA2114162.1"/>
    </source>
</evidence>
<evidence type="ECO:0000256" key="7">
    <source>
        <dbReference type="ARBA" id="ARBA00023136"/>
    </source>
</evidence>
<dbReference type="InterPro" id="IPR005828">
    <property type="entry name" value="MFS_sugar_transport-like"/>
</dbReference>
<feature type="transmembrane region" description="Helical" evidence="9">
    <location>
        <begin position="54"/>
        <end position="75"/>
    </location>
</feature>
<feature type="transmembrane region" description="Helical" evidence="9">
    <location>
        <begin position="372"/>
        <end position="398"/>
    </location>
</feature>
<dbReference type="InterPro" id="IPR050814">
    <property type="entry name" value="Myo-inositol_Transporter"/>
</dbReference>
<feature type="transmembrane region" description="Helical" evidence="9">
    <location>
        <begin position="187"/>
        <end position="206"/>
    </location>
</feature>
<evidence type="ECO:0000256" key="2">
    <source>
        <dbReference type="ARBA" id="ARBA00010992"/>
    </source>
</evidence>
<dbReference type="PANTHER" id="PTHR48020:SF12">
    <property type="entry name" value="PROTON MYO-INOSITOL COTRANSPORTER"/>
    <property type="match status" value="1"/>
</dbReference>
<dbReference type="SUPFAM" id="SSF103473">
    <property type="entry name" value="MFS general substrate transporter"/>
    <property type="match status" value="1"/>
</dbReference>
<dbReference type="Gene3D" id="1.20.1250.20">
    <property type="entry name" value="MFS general substrate transporter like domains"/>
    <property type="match status" value="2"/>
</dbReference>
<keyword evidence="7 9" id="KW-0472">Membrane</keyword>